<evidence type="ECO:0000313" key="2">
    <source>
        <dbReference type="EMBL" id="MBC8590026.1"/>
    </source>
</evidence>
<sequence length="259" mass="29741">MKEKSKFITFLLSFVPGLSHFYLGYADRGIIYLLIAGVIFISSLGLCFLFGDDAPILIFIFSYPIIWLISLVDGFSIINRTRYMRDTPVEESALRLEEEKFMNKKVITLGLSIVPGAGHMYLGHQQRGLIFMSGFFFTIFFMGWLNLGVLMFLLPLIWFYSFFDAFHIVNGNEVKDIDLSNILPDLKHEYIGKGLIALGIIIALENMLFPILMRYIDYEIRNYIQTSIVSLIFIIGGVKILKIKNKEEIVDEEGEENED</sequence>
<keyword evidence="1" id="KW-0472">Membrane</keyword>
<evidence type="ECO:0000313" key="3">
    <source>
        <dbReference type="Proteomes" id="UP000601522"/>
    </source>
</evidence>
<feature type="transmembrane region" description="Helical" evidence="1">
    <location>
        <begin position="190"/>
        <end position="211"/>
    </location>
</feature>
<dbReference type="EMBL" id="JACRTK010000001">
    <property type="protein sequence ID" value="MBC8590026.1"/>
    <property type="molecule type" value="Genomic_DNA"/>
</dbReference>
<gene>
    <name evidence="2" type="ORF">H8689_02585</name>
</gene>
<keyword evidence="1" id="KW-0812">Transmembrane</keyword>
<accession>A0A926ILY3</accession>
<evidence type="ECO:0000256" key="1">
    <source>
        <dbReference type="SAM" id="Phobius"/>
    </source>
</evidence>
<dbReference type="RefSeq" id="WP_249322817.1">
    <property type="nucleotide sequence ID" value="NZ_JACRTK010000001.1"/>
</dbReference>
<dbReference type="AlphaFoldDB" id="A0A926ILY3"/>
<organism evidence="2 3">
    <name type="scientific">Wansuia hejianensis</name>
    <dbReference type="NCBI Taxonomy" id="2763667"/>
    <lineage>
        <taxon>Bacteria</taxon>
        <taxon>Bacillati</taxon>
        <taxon>Bacillota</taxon>
        <taxon>Clostridia</taxon>
        <taxon>Lachnospirales</taxon>
        <taxon>Lachnospiraceae</taxon>
        <taxon>Wansuia</taxon>
    </lineage>
</organism>
<proteinExistence type="predicted"/>
<comment type="caution">
    <text evidence="2">The sequence shown here is derived from an EMBL/GenBank/DDBJ whole genome shotgun (WGS) entry which is preliminary data.</text>
</comment>
<feature type="transmembrane region" description="Helical" evidence="1">
    <location>
        <begin position="30"/>
        <end position="51"/>
    </location>
</feature>
<protein>
    <recommendedName>
        <fullName evidence="4">TM2 domain-containing protein</fullName>
    </recommendedName>
</protein>
<dbReference type="Proteomes" id="UP000601522">
    <property type="component" value="Unassembled WGS sequence"/>
</dbReference>
<keyword evidence="3" id="KW-1185">Reference proteome</keyword>
<name>A0A926ILY3_9FIRM</name>
<feature type="transmembrane region" description="Helical" evidence="1">
    <location>
        <begin position="6"/>
        <end position="23"/>
    </location>
</feature>
<keyword evidence="1" id="KW-1133">Transmembrane helix</keyword>
<evidence type="ECO:0008006" key="4">
    <source>
        <dbReference type="Google" id="ProtNLM"/>
    </source>
</evidence>
<feature type="transmembrane region" description="Helical" evidence="1">
    <location>
        <begin position="57"/>
        <end position="78"/>
    </location>
</feature>
<reference evidence="2 3" key="1">
    <citation type="submission" date="2020-08" db="EMBL/GenBank/DDBJ databases">
        <title>Genome public.</title>
        <authorList>
            <person name="Liu C."/>
            <person name="Sun Q."/>
        </authorList>
    </citation>
    <scope>NUCLEOTIDE SEQUENCE [LARGE SCALE GENOMIC DNA]</scope>
    <source>
        <strain evidence="2 3">NSJ-26</strain>
    </source>
</reference>